<dbReference type="Proteomes" id="UP000309676">
    <property type="component" value="Unassembled WGS sequence"/>
</dbReference>
<dbReference type="InterPro" id="IPR050515">
    <property type="entry name" value="Beta-lactam/transpept"/>
</dbReference>
<dbReference type="PROSITE" id="PS51178">
    <property type="entry name" value="PASTA"/>
    <property type="match status" value="2"/>
</dbReference>
<evidence type="ECO:0000256" key="4">
    <source>
        <dbReference type="SAM" id="MobiDB-lite"/>
    </source>
</evidence>
<dbReference type="SUPFAM" id="SSF56601">
    <property type="entry name" value="beta-lactamase/transpeptidase-like"/>
    <property type="match status" value="1"/>
</dbReference>
<dbReference type="GO" id="GO:0071555">
    <property type="term" value="P:cell wall organization"/>
    <property type="evidence" value="ECO:0007669"/>
    <property type="project" value="TreeGrafter"/>
</dbReference>
<dbReference type="AlphaFoldDB" id="A0A5R9G7N7"/>
<dbReference type="SUPFAM" id="SSF56519">
    <property type="entry name" value="Penicillin binding protein dimerisation domain"/>
    <property type="match status" value="1"/>
</dbReference>
<dbReference type="Pfam" id="PF03793">
    <property type="entry name" value="PASTA"/>
    <property type="match status" value="1"/>
</dbReference>
<evidence type="ECO:0000313" key="7">
    <source>
        <dbReference type="Proteomes" id="UP000309676"/>
    </source>
</evidence>
<dbReference type="Pfam" id="PF00905">
    <property type="entry name" value="Transpeptidase"/>
    <property type="match status" value="1"/>
</dbReference>
<organism evidence="6 7">
    <name type="scientific">Paenibacillus antri</name>
    <dbReference type="NCBI Taxonomy" id="2582848"/>
    <lineage>
        <taxon>Bacteria</taxon>
        <taxon>Bacillati</taxon>
        <taxon>Bacillota</taxon>
        <taxon>Bacilli</taxon>
        <taxon>Bacillales</taxon>
        <taxon>Paenibacillaceae</taxon>
        <taxon>Paenibacillus</taxon>
    </lineage>
</organism>
<gene>
    <name evidence="6" type="ORF">FE782_20440</name>
</gene>
<comment type="similarity">
    <text evidence="2">Belongs to the transpeptidase family.</text>
</comment>
<feature type="domain" description="PASTA" evidence="5">
    <location>
        <begin position="660"/>
        <end position="713"/>
    </location>
</feature>
<feature type="region of interest" description="Disordered" evidence="4">
    <location>
        <begin position="718"/>
        <end position="771"/>
    </location>
</feature>
<feature type="domain" description="PASTA" evidence="5">
    <location>
        <begin position="599"/>
        <end position="659"/>
    </location>
</feature>
<reference evidence="6 7" key="1">
    <citation type="submission" date="2019-05" db="EMBL/GenBank/DDBJ databases">
        <authorList>
            <person name="Narsing Rao M.P."/>
            <person name="Li W.J."/>
        </authorList>
    </citation>
    <scope>NUCLEOTIDE SEQUENCE [LARGE SCALE GENOMIC DNA]</scope>
    <source>
        <strain evidence="6 7">SYSU_K30003</strain>
    </source>
</reference>
<dbReference type="Gene3D" id="3.40.710.10">
    <property type="entry name" value="DD-peptidase/beta-lactamase superfamily"/>
    <property type="match status" value="1"/>
</dbReference>
<evidence type="ECO:0000256" key="3">
    <source>
        <dbReference type="ARBA" id="ARBA00023136"/>
    </source>
</evidence>
<dbReference type="CDD" id="cd06576">
    <property type="entry name" value="PASTA_Pbp2x-like_1"/>
    <property type="match status" value="1"/>
</dbReference>
<dbReference type="SUPFAM" id="SSF54184">
    <property type="entry name" value="Penicillin-binding protein 2x (pbp-2x), c-terminal domain"/>
    <property type="match status" value="2"/>
</dbReference>
<dbReference type="Gene3D" id="3.90.1310.10">
    <property type="entry name" value="Penicillin-binding protein 2a (Domain 2)"/>
    <property type="match status" value="1"/>
</dbReference>
<dbReference type="SMART" id="SM00740">
    <property type="entry name" value="PASTA"/>
    <property type="match status" value="2"/>
</dbReference>
<dbReference type="OrthoDB" id="9804124at2"/>
<keyword evidence="3" id="KW-0472">Membrane</keyword>
<feature type="compositionally biased region" description="Acidic residues" evidence="4">
    <location>
        <begin position="741"/>
        <end position="771"/>
    </location>
</feature>
<name>A0A5R9G7N7_9BACL</name>
<evidence type="ECO:0000259" key="5">
    <source>
        <dbReference type="PROSITE" id="PS51178"/>
    </source>
</evidence>
<protein>
    <submittedName>
        <fullName evidence="6">PASTA domain-containing protein</fullName>
    </submittedName>
</protein>
<dbReference type="RefSeq" id="WP_138196106.1">
    <property type="nucleotide sequence ID" value="NZ_VCIW01000015.1"/>
</dbReference>
<dbReference type="InterPro" id="IPR012338">
    <property type="entry name" value="Beta-lactam/transpept-like"/>
</dbReference>
<keyword evidence="7" id="KW-1185">Reference proteome</keyword>
<dbReference type="InterPro" id="IPR001460">
    <property type="entry name" value="PCN-bd_Tpept"/>
</dbReference>
<dbReference type="EMBL" id="VCIW01000015">
    <property type="protein sequence ID" value="TLS50396.1"/>
    <property type="molecule type" value="Genomic_DNA"/>
</dbReference>
<proteinExistence type="inferred from homology"/>
<dbReference type="InterPro" id="IPR005543">
    <property type="entry name" value="PASTA_dom"/>
</dbReference>
<dbReference type="InterPro" id="IPR005311">
    <property type="entry name" value="PBP_dimer"/>
</dbReference>
<accession>A0A5R9G7N7</accession>
<evidence type="ECO:0000256" key="2">
    <source>
        <dbReference type="ARBA" id="ARBA00007171"/>
    </source>
</evidence>
<dbReference type="PANTHER" id="PTHR30627:SF26">
    <property type="entry name" value="PENICILLIN-BINDING PROTEIN 2B"/>
    <property type="match status" value="1"/>
</dbReference>
<sequence>MPQKIRVRSLLLGAAFTLLFILLIGRLYWLQVVEASWLTAKAEAMWETGDTLPAKRGTIYDRNMEVLAGDAKGYNVVLNPKLINELGLEREVARGLSEVIGVSESFLLEQATNRDANGNFRIYRQIGNEGRKLTEEKAQAVRDWKAAFVEKHGIKGNNWQGVTLEEDQARFYPKGSLGAHVIGFVNKNGDPGSGLELAMDELLRGTPGSIAYEKDRLGRKLPDSKPELIQPVDGQSLVLTIDQTIQHYTETALKKSYDQYKPKNMTAIAVDPRTMEVLALANFPTFDPNEYWKYDQKDFKNMAIQSRYEPGSTFKLVTLTAAVDQGVFDPNATYKSGSIRVPGRTLNDHRRGGWGDITYLEGLLRSSNVAFVKLGYETLGEKLLRDYIEKFGFSRKTGIDLPGEVGGLIDFKYPAEIATTTYGQGGAIVTPIQQLAAYAAIASGGKLMQPHVVKKVVDSATGEVLSETKPKVVGQVVSEDVAKQVTEYLKQVVSDDRGTGRRARIEGYEVAGKTGTANVVVNGGYSADTWVVSFIGYAPADDPRIAVAIIADQPDLGGDSNRAGEVTGAVFKEIVSQSLRYMGVKPDTELPSALAASGGDALSAVPDLIGLAPDAAVKELDARGFGARLVGDGAKVVGQYPAAGEKVAGSTQIFLLTVPQEEAPVPDVIGASLRDVVQLCALLGLKCDAQGEGYVIKQELAEEGGAATLRVKLEPLGKAASGGATEDGSGEASDDGAGGEGEADSDAPDANADEEAPPEDGGEAEGEGAPV</sequence>
<comment type="subcellular location">
    <subcellularLocation>
        <location evidence="1">Membrane</location>
    </subcellularLocation>
</comment>
<dbReference type="GO" id="GO:0008658">
    <property type="term" value="F:penicillin binding"/>
    <property type="evidence" value="ECO:0007669"/>
    <property type="project" value="InterPro"/>
</dbReference>
<dbReference type="GO" id="GO:0005886">
    <property type="term" value="C:plasma membrane"/>
    <property type="evidence" value="ECO:0007669"/>
    <property type="project" value="TreeGrafter"/>
</dbReference>
<dbReference type="InterPro" id="IPR036138">
    <property type="entry name" value="PBP_dimer_sf"/>
</dbReference>
<dbReference type="Gene3D" id="3.30.10.20">
    <property type="match status" value="1"/>
</dbReference>
<dbReference type="Pfam" id="PF03717">
    <property type="entry name" value="PBP_dimer"/>
    <property type="match status" value="1"/>
</dbReference>
<evidence type="ECO:0000313" key="6">
    <source>
        <dbReference type="EMBL" id="TLS50396.1"/>
    </source>
</evidence>
<comment type="caution">
    <text evidence="6">The sequence shown here is derived from an EMBL/GenBank/DDBJ whole genome shotgun (WGS) entry which is preliminary data.</text>
</comment>
<evidence type="ECO:0000256" key="1">
    <source>
        <dbReference type="ARBA" id="ARBA00004370"/>
    </source>
</evidence>
<dbReference type="PANTHER" id="PTHR30627">
    <property type="entry name" value="PEPTIDOGLYCAN D,D-TRANSPEPTIDASE"/>
    <property type="match status" value="1"/>
</dbReference>